<gene>
    <name evidence="1" type="ORF">CLOSAC_22400</name>
</gene>
<sequence length="54" mass="6550">MMLITLLLFIAAVLYYTYYKYVTKATEKLFSFIRARHIKKLLKVLNKEVEQFMN</sequence>
<protein>
    <submittedName>
        <fullName evidence="1">Uncharacterized protein</fullName>
    </submittedName>
</protein>
<reference evidence="1 2" key="1">
    <citation type="submission" date="2016-05" db="EMBL/GenBank/DDBJ databases">
        <title>Microbial solvent formation.</title>
        <authorList>
            <person name="Poehlein A."/>
            <person name="Montoya Solano J.D."/>
            <person name="Flitsch S."/>
            <person name="Krabben P."/>
            <person name="Duerre P."/>
            <person name="Daniel R."/>
        </authorList>
    </citation>
    <scope>NUCLEOTIDE SEQUENCE [LARGE SCALE GENOMIC DNA]</scope>
    <source>
        <strain evidence="1 2">L1-8</strain>
    </source>
</reference>
<dbReference type="EMBL" id="LZYZ01000004">
    <property type="protein sequence ID" value="OOM11813.1"/>
    <property type="molecule type" value="Genomic_DNA"/>
</dbReference>
<organism evidence="1 2">
    <name type="scientific">Clostridium saccharobutylicum</name>
    <dbReference type="NCBI Taxonomy" id="169679"/>
    <lineage>
        <taxon>Bacteria</taxon>
        <taxon>Bacillati</taxon>
        <taxon>Bacillota</taxon>
        <taxon>Clostridia</taxon>
        <taxon>Eubacteriales</taxon>
        <taxon>Clostridiaceae</taxon>
        <taxon>Clostridium</taxon>
    </lineage>
</organism>
<proteinExistence type="predicted"/>
<evidence type="ECO:0000313" key="2">
    <source>
        <dbReference type="Proteomes" id="UP000191154"/>
    </source>
</evidence>
<accession>A0A1S8N5Z3</accession>
<name>A0A1S8N5Z3_CLOSA</name>
<evidence type="ECO:0000313" key="1">
    <source>
        <dbReference type="EMBL" id="OOM11813.1"/>
    </source>
</evidence>
<dbReference type="Proteomes" id="UP000191154">
    <property type="component" value="Unassembled WGS sequence"/>
</dbReference>
<dbReference type="AlphaFoldDB" id="A0A1S8N5Z3"/>
<comment type="caution">
    <text evidence="1">The sequence shown here is derived from an EMBL/GenBank/DDBJ whole genome shotgun (WGS) entry which is preliminary data.</text>
</comment>